<keyword evidence="6" id="KW-0158">Chromosome</keyword>
<keyword evidence="17" id="KW-0175">Coiled coil</keyword>
<comment type="similarity">
    <text evidence="4">Belongs to the DASH complex DAD4 family.</text>
</comment>
<evidence type="ECO:0000256" key="12">
    <source>
        <dbReference type="ARBA" id="ARBA00023212"/>
    </source>
</evidence>
<accession>A0A120K1U5</accession>
<evidence type="ECO:0000313" key="18">
    <source>
        <dbReference type="EMBL" id="AMD19742.1"/>
    </source>
</evidence>
<dbReference type="EMBL" id="CP014243">
    <property type="protein sequence ID" value="AMD19742.1"/>
    <property type="molecule type" value="Genomic_DNA"/>
</dbReference>
<protein>
    <recommendedName>
        <fullName evidence="5">DASH complex subunit DAD4</fullName>
    </recommendedName>
    <alternativeName>
        <fullName evidence="16">Outer kinetochore protein DAD4</fullName>
    </alternativeName>
</protein>
<evidence type="ECO:0000256" key="15">
    <source>
        <dbReference type="ARBA" id="ARBA00023328"/>
    </source>
</evidence>
<evidence type="ECO:0000256" key="6">
    <source>
        <dbReference type="ARBA" id="ARBA00022454"/>
    </source>
</evidence>
<sequence>MASASQMENPHEKVQINILARIISNVERLNQSVATLNQELQRINSRNKNIEIMGQMCENYGNAIEFNLDTTGNKKPPV</sequence>
<evidence type="ECO:0000313" key="19">
    <source>
        <dbReference type="Proteomes" id="UP000243052"/>
    </source>
</evidence>
<organism evidence="18 19">
    <name type="scientific">Eremothecium sinecaudum</name>
    <dbReference type="NCBI Taxonomy" id="45286"/>
    <lineage>
        <taxon>Eukaryota</taxon>
        <taxon>Fungi</taxon>
        <taxon>Dikarya</taxon>
        <taxon>Ascomycota</taxon>
        <taxon>Saccharomycotina</taxon>
        <taxon>Saccharomycetes</taxon>
        <taxon>Saccharomycetales</taxon>
        <taxon>Saccharomycetaceae</taxon>
        <taxon>Eremothecium</taxon>
    </lineage>
</organism>
<dbReference type="PANTHER" id="PTHR28222">
    <property type="entry name" value="DASH COMPLEX SUBUNIT DAD4"/>
    <property type="match status" value="1"/>
</dbReference>
<evidence type="ECO:0000256" key="7">
    <source>
        <dbReference type="ARBA" id="ARBA00022490"/>
    </source>
</evidence>
<dbReference type="GO" id="GO:0072686">
    <property type="term" value="C:mitotic spindle"/>
    <property type="evidence" value="ECO:0007669"/>
    <property type="project" value="InterPro"/>
</dbReference>
<evidence type="ECO:0000256" key="10">
    <source>
        <dbReference type="ARBA" id="ARBA00022776"/>
    </source>
</evidence>
<dbReference type="GeneID" id="28722957"/>
<keyword evidence="19" id="KW-1185">Reference proteome</keyword>
<dbReference type="Pfam" id="PF08650">
    <property type="entry name" value="DASH_Dad4"/>
    <property type="match status" value="1"/>
</dbReference>
<dbReference type="InterPro" id="IPR013959">
    <property type="entry name" value="DASH_Dad4"/>
</dbReference>
<dbReference type="GO" id="GO:0042729">
    <property type="term" value="C:DASH complex"/>
    <property type="evidence" value="ECO:0007669"/>
    <property type="project" value="InterPro"/>
</dbReference>
<dbReference type="RefSeq" id="XP_017986738.1">
    <property type="nucleotide sequence ID" value="XM_018131374.1"/>
</dbReference>
<keyword evidence="15" id="KW-0137">Centromere</keyword>
<proteinExistence type="inferred from homology"/>
<keyword evidence="7" id="KW-0963">Cytoplasm</keyword>
<keyword evidence="9" id="KW-0493">Microtubule</keyword>
<keyword evidence="8" id="KW-0132">Cell division</keyword>
<evidence type="ECO:0000256" key="16">
    <source>
        <dbReference type="ARBA" id="ARBA00030569"/>
    </source>
</evidence>
<evidence type="ECO:0000256" key="1">
    <source>
        <dbReference type="ARBA" id="ARBA00004123"/>
    </source>
</evidence>
<evidence type="ECO:0000256" key="14">
    <source>
        <dbReference type="ARBA" id="ARBA00023306"/>
    </source>
</evidence>
<dbReference type="GO" id="GO:0005874">
    <property type="term" value="C:microtubule"/>
    <property type="evidence" value="ECO:0007669"/>
    <property type="project" value="UniProtKB-KW"/>
</dbReference>
<evidence type="ECO:0000256" key="5">
    <source>
        <dbReference type="ARBA" id="ARBA00020259"/>
    </source>
</evidence>
<gene>
    <name evidence="18" type="ORF">AW171_hschr31593</name>
</gene>
<dbReference type="STRING" id="45286.A0A120K1U5"/>
<name>A0A120K1U5_9SACH</name>
<keyword evidence="11" id="KW-0995">Kinetochore</keyword>
<evidence type="ECO:0000256" key="4">
    <source>
        <dbReference type="ARBA" id="ARBA00009754"/>
    </source>
</evidence>
<evidence type="ECO:0000256" key="17">
    <source>
        <dbReference type="SAM" id="Coils"/>
    </source>
</evidence>
<dbReference type="AlphaFoldDB" id="A0A120K1U5"/>
<evidence type="ECO:0000256" key="3">
    <source>
        <dbReference type="ARBA" id="ARBA00004629"/>
    </source>
</evidence>
<evidence type="ECO:0000256" key="2">
    <source>
        <dbReference type="ARBA" id="ARBA00004186"/>
    </source>
</evidence>
<keyword evidence="10" id="KW-0498">Mitosis</keyword>
<evidence type="ECO:0000256" key="11">
    <source>
        <dbReference type="ARBA" id="ARBA00022838"/>
    </source>
</evidence>
<dbReference type="OrthoDB" id="5516652at2759"/>
<reference evidence="18 19" key="1">
    <citation type="submission" date="2016-01" db="EMBL/GenBank/DDBJ databases">
        <title>Genome sequence of the yeast Holleya sinecauda.</title>
        <authorList>
            <person name="Dietrich F.S."/>
        </authorList>
    </citation>
    <scope>NUCLEOTIDE SEQUENCE [LARGE SCALE GENOMIC DNA]</scope>
    <source>
        <strain evidence="18 19">ATCC 58844</strain>
    </source>
</reference>
<dbReference type="Proteomes" id="UP000243052">
    <property type="component" value="Chromosome iii"/>
</dbReference>
<keyword evidence="13" id="KW-0539">Nucleus</keyword>
<keyword evidence="12" id="KW-0206">Cytoskeleton</keyword>
<dbReference type="GO" id="GO:0051301">
    <property type="term" value="P:cell division"/>
    <property type="evidence" value="ECO:0007669"/>
    <property type="project" value="UniProtKB-KW"/>
</dbReference>
<comment type="subcellular location">
    <subcellularLocation>
        <location evidence="3">Chromosome</location>
        <location evidence="3">Centromere</location>
        <location evidence="3">Kinetochore</location>
    </subcellularLocation>
    <subcellularLocation>
        <location evidence="2">Cytoplasm</location>
        <location evidence="2">Cytoskeleton</location>
        <location evidence="2">Spindle</location>
    </subcellularLocation>
    <subcellularLocation>
        <location evidence="1">Nucleus</location>
    </subcellularLocation>
</comment>
<dbReference type="PANTHER" id="PTHR28222:SF1">
    <property type="entry name" value="DASH COMPLEX SUBUNIT DAD4"/>
    <property type="match status" value="1"/>
</dbReference>
<keyword evidence="14" id="KW-0131">Cell cycle</keyword>
<dbReference type="GO" id="GO:0008608">
    <property type="term" value="P:attachment of spindle microtubules to kinetochore"/>
    <property type="evidence" value="ECO:0007669"/>
    <property type="project" value="InterPro"/>
</dbReference>
<evidence type="ECO:0000256" key="13">
    <source>
        <dbReference type="ARBA" id="ARBA00023242"/>
    </source>
</evidence>
<feature type="coiled-coil region" evidence="17">
    <location>
        <begin position="19"/>
        <end position="53"/>
    </location>
</feature>
<evidence type="ECO:0000256" key="8">
    <source>
        <dbReference type="ARBA" id="ARBA00022618"/>
    </source>
</evidence>
<evidence type="ECO:0000256" key="9">
    <source>
        <dbReference type="ARBA" id="ARBA00022701"/>
    </source>
</evidence>